<proteinExistence type="inferred from homology"/>
<dbReference type="InterPro" id="IPR001223">
    <property type="entry name" value="Glyco_hydro18_cat"/>
</dbReference>
<dbReference type="SMART" id="SM00636">
    <property type="entry name" value="Glyco_18"/>
    <property type="match status" value="1"/>
</dbReference>
<dbReference type="HOGENOM" id="CLU_002833_3_1_1"/>
<dbReference type="InterPro" id="IPR017853">
    <property type="entry name" value="GH"/>
</dbReference>
<dbReference type="PANTHER" id="PTHR11177">
    <property type="entry name" value="CHITINASE"/>
    <property type="match status" value="1"/>
</dbReference>
<dbReference type="EMBL" id="AMQM01004681">
    <property type="status" value="NOT_ANNOTATED_CDS"/>
    <property type="molecule type" value="Genomic_DNA"/>
</dbReference>
<evidence type="ECO:0000256" key="2">
    <source>
        <dbReference type="ARBA" id="ARBA00023157"/>
    </source>
</evidence>
<dbReference type="AlphaFoldDB" id="T1G407"/>
<dbReference type="OrthoDB" id="76388at2759"/>
<dbReference type="STRING" id="6412.T1G407"/>
<dbReference type="KEGG" id="hro:HELRODRAFT_80436"/>
<evidence type="ECO:0000256" key="1">
    <source>
        <dbReference type="ARBA" id="ARBA00022801"/>
    </source>
</evidence>
<dbReference type="InterPro" id="IPR029070">
    <property type="entry name" value="Chitinase_insertion_sf"/>
</dbReference>
<feature type="domain" description="GH18" evidence="6">
    <location>
        <begin position="1"/>
        <end position="363"/>
    </location>
</feature>
<dbReference type="PANTHER" id="PTHR11177:SF317">
    <property type="entry name" value="CHITINASE 12-RELATED"/>
    <property type="match status" value="1"/>
</dbReference>
<dbReference type="InParanoid" id="T1G407"/>
<dbReference type="RefSeq" id="XP_009018550.1">
    <property type="nucleotide sequence ID" value="XM_009020302.1"/>
</dbReference>
<dbReference type="InterPro" id="IPR001579">
    <property type="entry name" value="Glyco_hydro_18_chit_AS"/>
</dbReference>
<dbReference type="OMA" id="NPMTYDF"/>
<dbReference type="GO" id="GO:0004568">
    <property type="term" value="F:chitinase activity"/>
    <property type="evidence" value="ECO:0000318"/>
    <property type="project" value="GO_Central"/>
</dbReference>
<dbReference type="CTD" id="20215805"/>
<dbReference type="InterPro" id="IPR011583">
    <property type="entry name" value="Chitinase_II/V-like_cat"/>
</dbReference>
<keyword evidence="2" id="KW-1015">Disulfide bond</keyword>
<dbReference type="FunCoup" id="T1G407">
    <property type="interactions" value="73"/>
</dbReference>
<dbReference type="SUPFAM" id="SSF51445">
    <property type="entry name" value="(Trans)glycosidases"/>
    <property type="match status" value="1"/>
</dbReference>
<accession>T1G407</accession>
<evidence type="ECO:0000313" key="8">
    <source>
        <dbReference type="EnsemblMetazoa" id="HelroP80436"/>
    </source>
</evidence>
<evidence type="ECO:0000259" key="6">
    <source>
        <dbReference type="PROSITE" id="PS51910"/>
    </source>
</evidence>
<reference evidence="7 9" key="2">
    <citation type="journal article" date="2013" name="Nature">
        <title>Insights into bilaterian evolution from three spiralian genomes.</title>
        <authorList>
            <person name="Simakov O."/>
            <person name="Marletaz F."/>
            <person name="Cho S.J."/>
            <person name="Edsinger-Gonzales E."/>
            <person name="Havlak P."/>
            <person name="Hellsten U."/>
            <person name="Kuo D.H."/>
            <person name="Larsson T."/>
            <person name="Lv J."/>
            <person name="Arendt D."/>
            <person name="Savage R."/>
            <person name="Osoegawa K."/>
            <person name="de Jong P."/>
            <person name="Grimwood J."/>
            <person name="Chapman J.A."/>
            <person name="Shapiro H."/>
            <person name="Aerts A."/>
            <person name="Otillar R.P."/>
            <person name="Terry A.Y."/>
            <person name="Boore J.L."/>
            <person name="Grigoriev I.V."/>
            <person name="Lindberg D.R."/>
            <person name="Seaver E.C."/>
            <person name="Weisblat D.A."/>
            <person name="Putnam N.H."/>
            <person name="Rokhsar D.S."/>
        </authorList>
    </citation>
    <scope>NUCLEOTIDE SEQUENCE</scope>
</reference>
<evidence type="ECO:0000256" key="4">
    <source>
        <dbReference type="RuleBase" id="RU000489"/>
    </source>
</evidence>
<evidence type="ECO:0000256" key="5">
    <source>
        <dbReference type="RuleBase" id="RU004453"/>
    </source>
</evidence>
<name>T1G407_HELRO</name>
<dbReference type="Proteomes" id="UP000015101">
    <property type="component" value="Unassembled WGS sequence"/>
</dbReference>
<evidence type="ECO:0000313" key="7">
    <source>
        <dbReference type="EMBL" id="ESO03402.1"/>
    </source>
</evidence>
<reference evidence="8" key="3">
    <citation type="submission" date="2015-06" db="UniProtKB">
        <authorList>
            <consortium name="EnsemblMetazoa"/>
        </authorList>
    </citation>
    <scope>IDENTIFICATION</scope>
</reference>
<dbReference type="EnsemblMetazoa" id="HelroT80436">
    <property type="protein sequence ID" value="HelroP80436"/>
    <property type="gene ID" value="HelroG80436"/>
</dbReference>
<comment type="similarity">
    <text evidence="5">Belongs to the glycosyl hydrolase 18 family.</text>
</comment>
<reference evidence="9" key="1">
    <citation type="submission" date="2012-12" db="EMBL/GenBank/DDBJ databases">
        <authorList>
            <person name="Hellsten U."/>
            <person name="Grimwood J."/>
            <person name="Chapman J.A."/>
            <person name="Shapiro H."/>
            <person name="Aerts A."/>
            <person name="Otillar R.P."/>
            <person name="Terry A.Y."/>
            <person name="Boore J.L."/>
            <person name="Simakov O."/>
            <person name="Marletaz F."/>
            <person name="Cho S.-J."/>
            <person name="Edsinger-Gonzales E."/>
            <person name="Havlak P."/>
            <person name="Kuo D.-H."/>
            <person name="Larsson T."/>
            <person name="Lv J."/>
            <person name="Arendt D."/>
            <person name="Savage R."/>
            <person name="Osoegawa K."/>
            <person name="de Jong P."/>
            <person name="Lindberg D.R."/>
            <person name="Seaver E.C."/>
            <person name="Weisblat D.A."/>
            <person name="Putnam N.H."/>
            <person name="Grigoriev I.V."/>
            <person name="Rokhsar D.S."/>
        </authorList>
    </citation>
    <scope>NUCLEOTIDE SEQUENCE</scope>
</reference>
<dbReference type="Pfam" id="PF00704">
    <property type="entry name" value="Glyco_hydro_18"/>
    <property type="match status" value="1"/>
</dbReference>
<keyword evidence="9" id="KW-1185">Reference proteome</keyword>
<organism evidence="8 9">
    <name type="scientific">Helobdella robusta</name>
    <name type="common">Californian leech</name>
    <dbReference type="NCBI Taxonomy" id="6412"/>
    <lineage>
        <taxon>Eukaryota</taxon>
        <taxon>Metazoa</taxon>
        <taxon>Spiralia</taxon>
        <taxon>Lophotrochozoa</taxon>
        <taxon>Annelida</taxon>
        <taxon>Clitellata</taxon>
        <taxon>Hirudinea</taxon>
        <taxon>Rhynchobdellida</taxon>
        <taxon>Glossiphoniidae</taxon>
        <taxon>Helobdella</taxon>
    </lineage>
</organism>
<dbReference type="InterPro" id="IPR050314">
    <property type="entry name" value="Glycosyl_Hydrlase_18"/>
</dbReference>
<sequence>FKRVCYYTNWAQYRPGDGAYKPENIDPSLCTHIMYAFGKLVDGQLLPFEWNDETSGSKGMFERVTDLKKVNKDLKVILSVGGWNAGTAEMTKMLATPQNRKAFIEQSIKYLRKWNFDGLDMDFEYPRGGDKQKMTALIQEIRDAYTKESQSSGKPAMHLSIAIPASKENIDNAYELHKIKNNLDFIGIMSYDYHGAWDRVTGHNSPLNAKDNLALVMQQEFCQCVARRFMRTLEPSKIVVGMALYGRCFTLADPKNNGLGAPVTGPCPAGTYTREGGILSYYEVKFKLSNGMMLQSPYLVSGNVWVGYDDQKSLAKKLESVKSKNYGGWMVWDLSFDDFSGKFCDSKTKYPLLSTLNSKAVAK</sequence>
<dbReference type="FunFam" id="3.10.50.10:FF:000001">
    <property type="entry name" value="Chitinase 3-like 1"/>
    <property type="match status" value="1"/>
</dbReference>
<evidence type="ECO:0000256" key="3">
    <source>
        <dbReference type="ARBA" id="ARBA00023295"/>
    </source>
</evidence>
<dbReference type="Gene3D" id="3.10.50.10">
    <property type="match status" value="1"/>
</dbReference>
<dbReference type="SUPFAM" id="SSF54556">
    <property type="entry name" value="Chitinase insertion domain"/>
    <property type="match status" value="1"/>
</dbReference>
<dbReference type="PROSITE" id="PS51910">
    <property type="entry name" value="GH18_2"/>
    <property type="match status" value="1"/>
</dbReference>
<dbReference type="GeneID" id="20215805"/>
<dbReference type="GO" id="GO:0008061">
    <property type="term" value="F:chitin binding"/>
    <property type="evidence" value="ECO:0007669"/>
    <property type="project" value="InterPro"/>
</dbReference>
<gene>
    <name evidence="8" type="primary">20215805</name>
    <name evidence="7" type="ORF">HELRODRAFT_80436</name>
</gene>
<dbReference type="eggNOG" id="KOG2806">
    <property type="taxonomic scope" value="Eukaryota"/>
</dbReference>
<keyword evidence="3 4" id="KW-0326">Glycosidase</keyword>
<evidence type="ECO:0000313" key="9">
    <source>
        <dbReference type="Proteomes" id="UP000015101"/>
    </source>
</evidence>
<keyword evidence="1 4" id="KW-0378">Hydrolase</keyword>
<dbReference type="PROSITE" id="PS01095">
    <property type="entry name" value="GH18_1"/>
    <property type="match status" value="1"/>
</dbReference>
<dbReference type="EMBL" id="KB096633">
    <property type="protein sequence ID" value="ESO03402.1"/>
    <property type="molecule type" value="Genomic_DNA"/>
</dbReference>
<dbReference type="GO" id="GO:0005576">
    <property type="term" value="C:extracellular region"/>
    <property type="evidence" value="ECO:0000318"/>
    <property type="project" value="GO_Central"/>
</dbReference>
<dbReference type="GO" id="GO:0005975">
    <property type="term" value="P:carbohydrate metabolic process"/>
    <property type="evidence" value="ECO:0007669"/>
    <property type="project" value="InterPro"/>
</dbReference>
<protein>
    <recommendedName>
        <fullName evidence="6">GH18 domain-containing protein</fullName>
    </recommendedName>
</protein>
<dbReference type="GO" id="GO:0006032">
    <property type="term" value="P:chitin catabolic process"/>
    <property type="evidence" value="ECO:0000318"/>
    <property type="project" value="GO_Central"/>
</dbReference>
<dbReference type="Gene3D" id="3.20.20.80">
    <property type="entry name" value="Glycosidases"/>
    <property type="match status" value="1"/>
</dbReference>